<evidence type="ECO:0008006" key="2">
    <source>
        <dbReference type="Google" id="ProtNLM"/>
    </source>
</evidence>
<dbReference type="InterPro" id="IPR049718">
    <property type="entry name" value="AKO59007-like"/>
</dbReference>
<dbReference type="AlphaFoldDB" id="X1GRI4"/>
<dbReference type="EMBL" id="BARU01006015">
    <property type="protein sequence ID" value="GAH44239.1"/>
    <property type="molecule type" value="Genomic_DNA"/>
</dbReference>
<organism evidence="1">
    <name type="scientific">marine sediment metagenome</name>
    <dbReference type="NCBI Taxonomy" id="412755"/>
    <lineage>
        <taxon>unclassified sequences</taxon>
        <taxon>metagenomes</taxon>
        <taxon>ecological metagenomes</taxon>
    </lineage>
</organism>
<accession>X1GRI4</accession>
<evidence type="ECO:0000313" key="1">
    <source>
        <dbReference type="EMBL" id="GAH44239.1"/>
    </source>
</evidence>
<sequence length="324" mass="36606">MTLPTLTKKLDDLHSSTWERVKTDVADNIFDANPILKVMKARGKFVEYNGGTDIMQPLEYGENETVDWIGRGSKVSIETGEIITMAKYQWKYMAGSVVRIFTDEDMNTGEPAIFNYTEKNIANLEKSMKKKINAALMKDGSQHALAMSGFNKYVEATPATGTVGGIDASGEPWWRNQHTSMTGKDHTVYLIDDMRDMYDDCSDDGGGEETPQVIMTTKGIKNWYEDEALDSHYYTQSNELADLGIKGCAFKGAPILWSKSCQDYYMYFLNLNYFEIAYTASKWFDMTDWKTAQDNLERVAQVVAKLQLICSNREKQGLLSGIDT</sequence>
<comment type="caution">
    <text evidence="1">The sequence shown here is derived from an EMBL/GenBank/DDBJ whole genome shotgun (WGS) entry which is preliminary data.</text>
</comment>
<reference evidence="1" key="1">
    <citation type="journal article" date="2014" name="Front. Microbiol.">
        <title>High frequency of phylogenetically diverse reductive dehalogenase-homologous genes in deep subseafloor sedimentary metagenomes.</title>
        <authorList>
            <person name="Kawai M."/>
            <person name="Futagami T."/>
            <person name="Toyoda A."/>
            <person name="Takaki Y."/>
            <person name="Nishi S."/>
            <person name="Hori S."/>
            <person name="Arai W."/>
            <person name="Tsubouchi T."/>
            <person name="Morono Y."/>
            <person name="Uchiyama I."/>
            <person name="Ito T."/>
            <person name="Fujiyama A."/>
            <person name="Inagaki F."/>
            <person name="Takami H."/>
        </authorList>
    </citation>
    <scope>NUCLEOTIDE SEQUENCE</scope>
    <source>
        <strain evidence="1">Expedition CK06-06</strain>
    </source>
</reference>
<dbReference type="NCBIfam" id="NF033394">
    <property type="entry name" value="capsid_maj_Podo"/>
    <property type="match status" value="1"/>
</dbReference>
<protein>
    <recommendedName>
        <fullName evidence="2">Capsid protein</fullName>
    </recommendedName>
</protein>
<name>X1GRI4_9ZZZZ</name>
<gene>
    <name evidence="1" type="ORF">S03H2_11815</name>
</gene>
<proteinExistence type="predicted"/>